<evidence type="ECO:0000313" key="13">
    <source>
        <dbReference type="Proteomes" id="UP001597267"/>
    </source>
</evidence>
<protein>
    <recommendedName>
        <fullName evidence="11">ATP synthase gamma chain</fullName>
    </recommendedName>
    <alternativeName>
        <fullName evidence="11">ATP synthase F1 sector gamma subunit</fullName>
    </alternativeName>
    <alternativeName>
        <fullName evidence="11">F-ATPase gamma subunit</fullName>
    </alternativeName>
</protein>
<evidence type="ECO:0000313" key="12">
    <source>
        <dbReference type="EMBL" id="MFD1671251.1"/>
    </source>
</evidence>
<dbReference type="Gene3D" id="1.10.287.80">
    <property type="entry name" value="ATP synthase, gamma subunit, helix hairpin domain"/>
    <property type="match status" value="2"/>
</dbReference>
<comment type="similarity">
    <text evidence="3 11">Belongs to the ATPase gamma chain family.</text>
</comment>
<evidence type="ECO:0000256" key="1">
    <source>
        <dbReference type="ARBA" id="ARBA00003456"/>
    </source>
</evidence>
<dbReference type="InterPro" id="IPR000131">
    <property type="entry name" value="ATP_synth_F1_gsu"/>
</dbReference>
<keyword evidence="9 11" id="KW-0139">CF(1)</keyword>
<comment type="subcellular location">
    <subcellularLocation>
        <location evidence="11">Cell membrane</location>
        <topology evidence="11">Peripheral membrane protein</topology>
    </subcellularLocation>
    <subcellularLocation>
        <location evidence="2">Membrane</location>
        <topology evidence="2">Peripheral membrane protein</topology>
    </subcellularLocation>
</comment>
<sequence length="303" mass="33324">MAESLIDIKRRISSTKSTQQITKAMQMVSASKLSQVTQRAKNYQVYTQKVRDIVVHLAASQVLNGVSISNDDGSSNLRHISTSSLLIQRPIKKTAYLVITSDRGLVGSYNSTILKNIMSIISKKDPSEYSLIAIGGMGADFFKARNLNVSYEYRGVSDIPTFDEVREIVTTVVSMYDASVFDELFVCYNHFVNSLSSAFRVEKMLPIVDLDTSEVNEKIDYISDSTPEEALDVILPQYAESLIYGAIIDAKTAEHASSTTAMSSASDNADDLISKLSIRYNRARQAKITTEITEIVGGAAALE</sequence>
<evidence type="ECO:0000256" key="7">
    <source>
        <dbReference type="ARBA" id="ARBA00023065"/>
    </source>
</evidence>
<comment type="subunit">
    <text evidence="11">F-type ATPases have 2 components, CF(1) - the catalytic core - and CF(0) - the membrane proton channel. CF(1) has five subunits: alpha(3), beta(3), gamma(1), delta(1), epsilon(1). CF(0) has three main subunits: a, b and c.</text>
</comment>
<dbReference type="RefSeq" id="WP_125713560.1">
    <property type="nucleotide sequence ID" value="NZ_JBHTOP010000006.1"/>
</dbReference>
<dbReference type="InterPro" id="IPR023632">
    <property type="entry name" value="ATP_synth_F1_gsu_CS"/>
</dbReference>
<evidence type="ECO:0000256" key="2">
    <source>
        <dbReference type="ARBA" id="ARBA00004170"/>
    </source>
</evidence>
<evidence type="ECO:0000256" key="3">
    <source>
        <dbReference type="ARBA" id="ARBA00007681"/>
    </source>
</evidence>
<organism evidence="12 13">
    <name type="scientific">Agrilactobacillus yilanensis</name>
    <dbReference type="NCBI Taxonomy" id="2485997"/>
    <lineage>
        <taxon>Bacteria</taxon>
        <taxon>Bacillati</taxon>
        <taxon>Bacillota</taxon>
        <taxon>Bacilli</taxon>
        <taxon>Lactobacillales</taxon>
        <taxon>Lactobacillaceae</taxon>
        <taxon>Agrilactobacillus</taxon>
    </lineage>
</organism>
<evidence type="ECO:0000256" key="10">
    <source>
        <dbReference type="ARBA" id="ARBA00023310"/>
    </source>
</evidence>
<evidence type="ECO:0000256" key="6">
    <source>
        <dbReference type="ARBA" id="ARBA00022781"/>
    </source>
</evidence>
<keyword evidence="7 11" id="KW-0406">Ion transport</keyword>
<keyword evidence="8 11" id="KW-0472">Membrane</keyword>
<comment type="caution">
    <text evidence="12">The sequence shown here is derived from an EMBL/GenBank/DDBJ whole genome shotgun (WGS) entry which is preliminary data.</text>
</comment>
<keyword evidence="5 11" id="KW-1003">Cell membrane</keyword>
<evidence type="ECO:0000256" key="11">
    <source>
        <dbReference type="HAMAP-Rule" id="MF_00815"/>
    </source>
</evidence>
<keyword evidence="10 11" id="KW-0066">ATP synthesis</keyword>
<name>A0ABW4J4F5_9LACO</name>
<keyword evidence="4 11" id="KW-0813">Transport</keyword>
<dbReference type="NCBIfam" id="TIGR01146">
    <property type="entry name" value="ATPsyn_F1gamma"/>
    <property type="match status" value="1"/>
</dbReference>
<keyword evidence="13" id="KW-1185">Reference proteome</keyword>
<dbReference type="PANTHER" id="PTHR11693:SF22">
    <property type="entry name" value="ATP SYNTHASE SUBUNIT GAMMA, MITOCHONDRIAL"/>
    <property type="match status" value="1"/>
</dbReference>
<gene>
    <name evidence="11" type="primary">atpG</name>
    <name evidence="12" type="ORF">ACFQ5M_04000</name>
</gene>
<dbReference type="PRINTS" id="PR00126">
    <property type="entry name" value="ATPASEGAMMA"/>
</dbReference>
<dbReference type="InterPro" id="IPR035968">
    <property type="entry name" value="ATP_synth_F1_ATPase_gsu"/>
</dbReference>
<keyword evidence="6 11" id="KW-0375">Hydrogen ion transport</keyword>
<evidence type="ECO:0000256" key="8">
    <source>
        <dbReference type="ARBA" id="ARBA00023136"/>
    </source>
</evidence>
<proteinExistence type="inferred from homology"/>
<dbReference type="NCBIfam" id="NF004147">
    <property type="entry name" value="PRK05621.2-1"/>
    <property type="match status" value="1"/>
</dbReference>
<dbReference type="PANTHER" id="PTHR11693">
    <property type="entry name" value="ATP SYNTHASE GAMMA CHAIN"/>
    <property type="match status" value="1"/>
</dbReference>
<dbReference type="HAMAP" id="MF_00815">
    <property type="entry name" value="ATP_synth_gamma_bact"/>
    <property type="match status" value="1"/>
</dbReference>
<dbReference type="PROSITE" id="PS00153">
    <property type="entry name" value="ATPASE_GAMMA"/>
    <property type="match status" value="1"/>
</dbReference>
<dbReference type="EMBL" id="JBHTOP010000006">
    <property type="protein sequence ID" value="MFD1671251.1"/>
    <property type="molecule type" value="Genomic_DNA"/>
</dbReference>
<dbReference type="SUPFAM" id="SSF52943">
    <property type="entry name" value="ATP synthase (F1-ATPase), gamma subunit"/>
    <property type="match status" value="1"/>
</dbReference>
<dbReference type="CDD" id="cd12151">
    <property type="entry name" value="F1-ATPase_gamma"/>
    <property type="match status" value="1"/>
</dbReference>
<evidence type="ECO:0000256" key="9">
    <source>
        <dbReference type="ARBA" id="ARBA00023196"/>
    </source>
</evidence>
<dbReference type="Gene3D" id="3.40.1380.10">
    <property type="match status" value="1"/>
</dbReference>
<evidence type="ECO:0000256" key="5">
    <source>
        <dbReference type="ARBA" id="ARBA00022475"/>
    </source>
</evidence>
<accession>A0ABW4J4F5</accession>
<evidence type="ECO:0000256" key="4">
    <source>
        <dbReference type="ARBA" id="ARBA00022448"/>
    </source>
</evidence>
<reference evidence="13" key="1">
    <citation type="journal article" date="2019" name="Int. J. Syst. Evol. Microbiol.">
        <title>The Global Catalogue of Microorganisms (GCM) 10K type strain sequencing project: providing services to taxonomists for standard genome sequencing and annotation.</title>
        <authorList>
            <consortium name="The Broad Institute Genomics Platform"/>
            <consortium name="The Broad Institute Genome Sequencing Center for Infectious Disease"/>
            <person name="Wu L."/>
            <person name="Ma J."/>
        </authorList>
    </citation>
    <scope>NUCLEOTIDE SEQUENCE [LARGE SCALE GENOMIC DNA]</scope>
    <source>
        <strain evidence="13">CCM 8896</strain>
    </source>
</reference>
<dbReference type="Pfam" id="PF00231">
    <property type="entry name" value="ATP-synt"/>
    <property type="match status" value="1"/>
</dbReference>
<dbReference type="Proteomes" id="UP001597267">
    <property type="component" value="Unassembled WGS sequence"/>
</dbReference>
<comment type="function">
    <text evidence="1 11">Produces ATP from ADP in the presence of a proton gradient across the membrane. The gamma chain is believed to be important in regulating ATPase activity and the flow of protons through the CF(0) complex.</text>
</comment>